<feature type="non-terminal residue" evidence="1">
    <location>
        <position position="66"/>
    </location>
</feature>
<reference evidence="1" key="1">
    <citation type="journal article" date="2014" name="Front. Microbiol.">
        <title>High frequency of phylogenetically diverse reductive dehalogenase-homologous genes in deep subseafloor sedimentary metagenomes.</title>
        <authorList>
            <person name="Kawai M."/>
            <person name="Futagami T."/>
            <person name="Toyoda A."/>
            <person name="Takaki Y."/>
            <person name="Nishi S."/>
            <person name="Hori S."/>
            <person name="Arai W."/>
            <person name="Tsubouchi T."/>
            <person name="Morono Y."/>
            <person name="Uchiyama I."/>
            <person name="Ito T."/>
            <person name="Fujiyama A."/>
            <person name="Inagaki F."/>
            <person name="Takami H."/>
        </authorList>
    </citation>
    <scope>NUCLEOTIDE SEQUENCE</scope>
    <source>
        <strain evidence="1">Expedition CK06-06</strain>
    </source>
</reference>
<protein>
    <submittedName>
        <fullName evidence="1">Uncharacterized protein</fullName>
    </submittedName>
</protein>
<dbReference type="EMBL" id="BARW01005327">
    <property type="protein sequence ID" value="GAI78034.1"/>
    <property type="molecule type" value="Genomic_DNA"/>
</dbReference>
<name>X1TDE4_9ZZZZ</name>
<comment type="caution">
    <text evidence="1">The sequence shown here is derived from an EMBL/GenBank/DDBJ whole genome shotgun (WGS) entry which is preliminary data.</text>
</comment>
<gene>
    <name evidence="1" type="ORF">S12H4_11694</name>
</gene>
<evidence type="ECO:0000313" key="1">
    <source>
        <dbReference type="EMBL" id="GAI78034.1"/>
    </source>
</evidence>
<organism evidence="1">
    <name type="scientific">marine sediment metagenome</name>
    <dbReference type="NCBI Taxonomy" id="412755"/>
    <lineage>
        <taxon>unclassified sequences</taxon>
        <taxon>metagenomes</taxon>
        <taxon>ecological metagenomes</taxon>
    </lineage>
</organism>
<proteinExistence type="predicted"/>
<sequence>MGELAGLGPEFSRELTMKAEKVKGYLEPRLPPGVSPGTAHVHYHPDKFDPNIVAMHIHAHKLVEDL</sequence>
<accession>X1TDE4</accession>
<dbReference type="AlphaFoldDB" id="X1TDE4"/>